<feature type="signal peptide" evidence="1">
    <location>
        <begin position="1"/>
        <end position="21"/>
    </location>
</feature>
<feature type="domain" description="YncI copper-binding" evidence="2">
    <location>
        <begin position="22"/>
        <end position="151"/>
    </location>
</feature>
<sequence>MFKTIATLLVLATAAVQSIHGHVTCVPPVGVPGKNVQTALRVPHGCNHTATISVTVKVPQNVTSFKPQLVPNWQLAITQRPLPQPVVSEGGTVNTTTDTVTWHGGFLPDTAYMDFGFQALLPDGPDGSVVYFETSQLCENGQTTNWNGTATPKITLMKNGTLLSSSVFGGSNSSMGPAQATKSSASALAVSAGTLVLVVGSMVGLM</sequence>
<evidence type="ECO:0000256" key="1">
    <source>
        <dbReference type="SAM" id="SignalP"/>
    </source>
</evidence>
<organism evidence="3 4">
    <name type="scientific">Spizellomyces punctatus (strain DAOM BR117)</name>
    <dbReference type="NCBI Taxonomy" id="645134"/>
    <lineage>
        <taxon>Eukaryota</taxon>
        <taxon>Fungi</taxon>
        <taxon>Fungi incertae sedis</taxon>
        <taxon>Chytridiomycota</taxon>
        <taxon>Chytridiomycota incertae sedis</taxon>
        <taxon>Chytridiomycetes</taxon>
        <taxon>Spizellomycetales</taxon>
        <taxon>Spizellomycetaceae</taxon>
        <taxon>Spizellomyces</taxon>
    </lineage>
</organism>
<proteinExistence type="predicted"/>
<dbReference type="InterPro" id="IPR012533">
    <property type="entry name" value="YcnI-copper_dom"/>
</dbReference>
<keyword evidence="4" id="KW-1185">Reference proteome</keyword>
<dbReference type="STRING" id="645134.A0A0L0H9S2"/>
<keyword evidence="1" id="KW-0732">Signal</keyword>
<dbReference type="InterPro" id="IPR038507">
    <property type="entry name" value="YcnI-like_sf"/>
</dbReference>
<evidence type="ECO:0000313" key="3">
    <source>
        <dbReference type="EMBL" id="KNC97937.1"/>
    </source>
</evidence>
<dbReference type="EMBL" id="KQ257462">
    <property type="protein sequence ID" value="KNC97937.1"/>
    <property type="molecule type" value="Genomic_DNA"/>
</dbReference>
<accession>A0A0L0H9S2</accession>
<dbReference type="RefSeq" id="XP_016605977.1">
    <property type="nucleotide sequence ID" value="XM_016755117.1"/>
</dbReference>
<dbReference type="VEuPathDB" id="FungiDB:SPPG_06925"/>
<dbReference type="Gene3D" id="2.60.40.2230">
    <property type="entry name" value="Uncharacterised protein YcnI-like PF07987, DUF1775"/>
    <property type="match status" value="1"/>
</dbReference>
<evidence type="ECO:0000313" key="4">
    <source>
        <dbReference type="Proteomes" id="UP000053201"/>
    </source>
</evidence>
<feature type="chain" id="PRO_5005539613" evidence="1">
    <location>
        <begin position="22"/>
        <end position="206"/>
    </location>
</feature>
<dbReference type="OMA" id="YDEFVFR"/>
<protein>
    <submittedName>
        <fullName evidence="3">Nuclear export factor GLE1</fullName>
    </submittedName>
</protein>
<dbReference type="AlphaFoldDB" id="A0A0L0H9S2"/>
<evidence type="ECO:0000259" key="2">
    <source>
        <dbReference type="Pfam" id="PF07987"/>
    </source>
</evidence>
<dbReference type="GeneID" id="27690192"/>
<dbReference type="InParanoid" id="A0A0L0H9S2"/>
<dbReference type="OrthoDB" id="4234at2759"/>
<dbReference type="Proteomes" id="UP000053201">
    <property type="component" value="Unassembled WGS sequence"/>
</dbReference>
<dbReference type="eggNOG" id="ENOG502S70Z">
    <property type="taxonomic scope" value="Eukaryota"/>
</dbReference>
<name>A0A0L0H9S2_SPIPD</name>
<dbReference type="Pfam" id="PF07987">
    <property type="entry name" value="DUF1775"/>
    <property type="match status" value="1"/>
</dbReference>
<reference evidence="3 4" key="1">
    <citation type="submission" date="2009-08" db="EMBL/GenBank/DDBJ databases">
        <title>The Genome Sequence of Spizellomyces punctatus strain DAOM BR117.</title>
        <authorList>
            <consortium name="The Broad Institute Genome Sequencing Platform"/>
            <person name="Russ C."/>
            <person name="Cuomo C."/>
            <person name="Shea T."/>
            <person name="Young S.K."/>
            <person name="Zeng Q."/>
            <person name="Koehrsen M."/>
            <person name="Haas B."/>
            <person name="Borodovsky M."/>
            <person name="Guigo R."/>
            <person name="Alvarado L."/>
            <person name="Berlin A."/>
            <person name="Bochicchio J."/>
            <person name="Borenstein D."/>
            <person name="Chapman S."/>
            <person name="Chen Z."/>
            <person name="Engels R."/>
            <person name="Freedman E."/>
            <person name="Gellesch M."/>
            <person name="Goldberg J."/>
            <person name="Griggs A."/>
            <person name="Gujja S."/>
            <person name="Heiman D."/>
            <person name="Hepburn T."/>
            <person name="Howarth C."/>
            <person name="Jen D."/>
            <person name="Larson L."/>
            <person name="Lewis B."/>
            <person name="Mehta T."/>
            <person name="Park D."/>
            <person name="Pearson M."/>
            <person name="Roberts A."/>
            <person name="Saif S."/>
            <person name="Shenoy N."/>
            <person name="Sisk P."/>
            <person name="Stolte C."/>
            <person name="Sykes S."/>
            <person name="Thomson T."/>
            <person name="Walk T."/>
            <person name="White J."/>
            <person name="Yandava C."/>
            <person name="Burger G."/>
            <person name="Gray M.W."/>
            <person name="Holland P.W.H."/>
            <person name="King N."/>
            <person name="Lang F.B.F."/>
            <person name="Roger A.J."/>
            <person name="Ruiz-Trillo I."/>
            <person name="Lander E."/>
            <person name="Nusbaum C."/>
        </authorList>
    </citation>
    <scope>NUCLEOTIDE SEQUENCE [LARGE SCALE GENOMIC DNA]</scope>
    <source>
        <strain evidence="3 4">DAOM BR117</strain>
    </source>
</reference>
<gene>
    <name evidence="3" type="ORF">SPPG_06925</name>
</gene>